<organism evidence="2 3">
    <name type="scientific">Guopingia tenuis</name>
    <dbReference type="NCBI Taxonomy" id="2763656"/>
    <lineage>
        <taxon>Bacteria</taxon>
        <taxon>Bacillati</taxon>
        <taxon>Bacillota</taxon>
        <taxon>Clostridia</taxon>
        <taxon>Christensenellales</taxon>
        <taxon>Christensenellaceae</taxon>
        <taxon>Guopingia</taxon>
    </lineage>
</organism>
<evidence type="ECO:0000313" key="3">
    <source>
        <dbReference type="Proteomes" id="UP000617951"/>
    </source>
</evidence>
<keyword evidence="3" id="KW-1185">Reference proteome</keyword>
<feature type="domain" description="DRTGG" evidence="1">
    <location>
        <begin position="5"/>
        <end position="103"/>
    </location>
</feature>
<dbReference type="EMBL" id="JACRSS010000001">
    <property type="protein sequence ID" value="MBC8537501.1"/>
    <property type="molecule type" value="Genomic_DNA"/>
</dbReference>
<dbReference type="RefSeq" id="WP_178618806.1">
    <property type="nucleotide sequence ID" value="NZ_JACRSS010000001.1"/>
</dbReference>
<dbReference type="Proteomes" id="UP000617951">
    <property type="component" value="Unassembled WGS sequence"/>
</dbReference>
<accession>A0A926HWB0</accession>
<reference evidence="2" key="1">
    <citation type="submission" date="2020-08" db="EMBL/GenBank/DDBJ databases">
        <title>Genome public.</title>
        <authorList>
            <person name="Liu C."/>
            <person name="Sun Q."/>
        </authorList>
    </citation>
    <scope>NUCLEOTIDE SEQUENCE</scope>
    <source>
        <strain evidence="2">NSJ-63</strain>
    </source>
</reference>
<proteinExistence type="predicted"/>
<sequence>MKIKEICELLDAEVLLDPVGDSVDFKCACGADLMSDVLAYVKHDALLLTGLVNAHVVRTAEMMDIPCIVFVRGKRPAQDVLDVAEECGIALLSTEHTMFTACGKLYASGLTGSAGRV</sequence>
<protein>
    <recommendedName>
        <fullName evidence="1">DRTGG domain-containing protein</fullName>
    </recommendedName>
</protein>
<dbReference type="AlphaFoldDB" id="A0A926HWB0"/>
<gene>
    <name evidence="2" type="ORF">H8693_00950</name>
</gene>
<name>A0A926HWB0_9FIRM</name>
<dbReference type="Gene3D" id="3.40.1390.20">
    <property type="entry name" value="HprK N-terminal domain-like"/>
    <property type="match status" value="1"/>
</dbReference>
<evidence type="ECO:0000259" key="1">
    <source>
        <dbReference type="Pfam" id="PF07085"/>
    </source>
</evidence>
<dbReference type="SUPFAM" id="SSF75138">
    <property type="entry name" value="HprK N-terminal domain-like"/>
    <property type="match status" value="1"/>
</dbReference>
<dbReference type="InterPro" id="IPR028979">
    <property type="entry name" value="Ser_kin/Pase_Hpr-like_N_sf"/>
</dbReference>
<comment type="caution">
    <text evidence="2">The sequence shown here is derived from an EMBL/GenBank/DDBJ whole genome shotgun (WGS) entry which is preliminary data.</text>
</comment>
<dbReference type="InterPro" id="IPR010766">
    <property type="entry name" value="DRTGG"/>
</dbReference>
<dbReference type="Pfam" id="PF07085">
    <property type="entry name" value="DRTGG"/>
    <property type="match status" value="1"/>
</dbReference>
<evidence type="ECO:0000313" key="2">
    <source>
        <dbReference type="EMBL" id="MBC8537501.1"/>
    </source>
</evidence>